<dbReference type="AlphaFoldDB" id="A0A8S0P7H1"/>
<gene>
    <name evidence="3" type="ORF">OLEA9_A114970</name>
</gene>
<protein>
    <recommendedName>
        <fullName evidence="5">Cyclin-dependent kinase inhibitor</fullName>
    </recommendedName>
</protein>
<dbReference type="Proteomes" id="UP000594638">
    <property type="component" value="Unassembled WGS sequence"/>
</dbReference>
<comment type="caution">
    <text evidence="3">The sequence shown here is derived from an EMBL/GenBank/DDBJ whole genome shotgun (WGS) entry which is preliminary data.</text>
</comment>
<dbReference type="InterPro" id="IPR044275">
    <property type="entry name" value="KRP"/>
</dbReference>
<dbReference type="PIRSF" id="PIRSF017811">
    <property type="entry name" value="CDK_inhib_pln"/>
    <property type="match status" value="1"/>
</dbReference>
<feature type="compositionally biased region" description="Acidic residues" evidence="2">
    <location>
        <begin position="109"/>
        <end position="118"/>
    </location>
</feature>
<feature type="region of interest" description="Disordered" evidence="2">
    <location>
        <begin position="80"/>
        <end position="142"/>
    </location>
</feature>
<dbReference type="GO" id="GO:0051726">
    <property type="term" value="P:regulation of cell cycle"/>
    <property type="evidence" value="ECO:0007669"/>
    <property type="project" value="InterPro"/>
</dbReference>
<accession>A0A8S0P7H1</accession>
<dbReference type="PANTHER" id="PTHR46776">
    <property type="entry name" value="CYCLIN-DEPENDENT KINASE INHIBITOR 4-RELATED"/>
    <property type="match status" value="1"/>
</dbReference>
<dbReference type="OrthoDB" id="6373236at2759"/>
<evidence type="ECO:0000256" key="2">
    <source>
        <dbReference type="SAM" id="MobiDB-lite"/>
    </source>
</evidence>
<reference evidence="3 4" key="1">
    <citation type="submission" date="2019-12" db="EMBL/GenBank/DDBJ databases">
        <authorList>
            <person name="Alioto T."/>
            <person name="Alioto T."/>
            <person name="Gomez Garrido J."/>
        </authorList>
    </citation>
    <scope>NUCLEOTIDE SEQUENCE [LARGE SCALE GENOMIC DNA]</scope>
</reference>
<sequence length="261" mass="29759">MVNSVRGKQKKGGRKMVKYMRKSEVIGEVAVMEVNHAHAAVQSSLGVRTRAKTLALQKSSAEISGDDGSYLQLRSRRLVKPTPPIVPEAKRKKHPQPKSGKGKVGPLNFEEEKEEQIDGLEGKLEAEENNQKDEKNGGDGEMEASFGENLLEFDDKERTTRESTPCNLIMDQNAIQTPSSSNRRTTHNEAINRMQNPMLRNIPTADEMDEFFAREEKQQQTLFIEKYKFFTSGISPVYLLVIYQLSNIYRCYMWIFLQVQL</sequence>
<keyword evidence="1" id="KW-0131">Cell cycle</keyword>
<evidence type="ECO:0000313" key="3">
    <source>
        <dbReference type="EMBL" id="CAA2934131.1"/>
    </source>
</evidence>
<feature type="compositionally biased region" description="Basic and acidic residues" evidence="2">
    <location>
        <begin position="120"/>
        <end position="138"/>
    </location>
</feature>
<proteinExistence type="predicted"/>
<evidence type="ECO:0000256" key="1">
    <source>
        <dbReference type="ARBA" id="ARBA00023306"/>
    </source>
</evidence>
<dbReference type="EMBL" id="CACTIH010000010">
    <property type="protein sequence ID" value="CAA2934131.1"/>
    <property type="molecule type" value="Genomic_DNA"/>
</dbReference>
<dbReference type="Gramene" id="OE9A114970T2">
    <property type="protein sequence ID" value="OE9A114970C2"/>
    <property type="gene ID" value="OE9A114970"/>
</dbReference>
<organism evidence="3 4">
    <name type="scientific">Olea europaea subsp. europaea</name>
    <dbReference type="NCBI Taxonomy" id="158383"/>
    <lineage>
        <taxon>Eukaryota</taxon>
        <taxon>Viridiplantae</taxon>
        <taxon>Streptophyta</taxon>
        <taxon>Embryophyta</taxon>
        <taxon>Tracheophyta</taxon>
        <taxon>Spermatophyta</taxon>
        <taxon>Magnoliopsida</taxon>
        <taxon>eudicotyledons</taxon>
        <taxon>Gunneridae</taxon>
        <taxon>Pentapetalae</taxon>
        <taxon>asterids</taxon>
        <taxon>lamiids</taxon>
        <taxon>Lamiales</taxon>
        <taxon>Oleaceae</taxon>
        <taxon>Oleeae</taxon>
        <taxon>Olea</taxon>
    </lineage>
</organism>
<keyword evidence="4" id="KW-1185">Reference proteome</keyword>
<evidence type="ECO:0008006" key="5">
    <source>
        <dbReference type="Google" id="ProtNLM"/>
    </source>
</evidence>
<name>A0A8S0P7H1_OLEEU</name>
<dbReference type="GO" id="GO:0004861">
    <property type="term" value="F:cyclin-dependent protein serine/threonine kinase inhibitor activity"/>
    <property type="evidence" value="ECO:0007669"/>
    <property type="project" value="InterPro"/>
</dbReference>
<evidence type="ECO:0000313" key="4">
    <source>
        <dbReference type="Proteomes" id="UP000594638"/>
    </source>
</evidence>